<accession>A0A5C4TJU6</accession>
<keyword evidence="1" id="KW-0472">Membrane</keyword>
<gene>
    <name evidence="2" type="ORF">DID87_02265</name>
</gene>
<dbReference type="AlphaFoldDB" id="A0A5C4TJU6"/>
<feature type="transmembrane region" description="Helical" evidence="1">
    <location>
        <begin position="134"/>
        <end position="156"/>
    </location>
</feature>
<evidence type="ECO:0000256" key="1">
    <source>
        <dbReference type="SAM" id="Phobius"/>
    </source>
</evidence>
<dbReference type="Pfam" id="PF03596">
    <property type="entry name" value="Cad"/>
    <property type="match status" value="1"/>
</dbReference>
<dbReference type="RefSeq" id="WP_103428597.1">
    <property type="nucleotide sequence ID" value="NZ_CP118925.1"/>
</dbReference>
<dbReference type="InterPro" id="IPR004676">
    <property type="entry name" value="Cd-R_transporter"/>
</dbReference>
<organism evidence="2 3">
    <name type="scientific">Fructilactobacillus sanfranciscensis</name>
    <name type="common">Lactobacillus sanfranciscensis</name>
    <dbReference type="NCBI Taxonomy" id="1625"/>
    <lineage>
        <taxon>Bacteria</taxon>
        <taxon>Bacillati</taxon>
        <taxon>Bacillota</taxon>
        <taxon>Bacilli</taxon>
        <taxon>Lactobacillales</taxon>
        <taxon>Lactobacillaceae</taxon>
        <taxon>Fructilactobacillus</taxon>
    </lineage>
</organism>
<keyword evidence="1" id="KW-1133">Transmembrane helix</keyword>
<feature type="transmembrane region" description="Helical" evidence="1">
    <location>
        <begin position="9"/>
        <end position="30"/>
    </location>
</feature>
<reference evidence="2 3" key="1">
    <citation type="submission" date="2018-05" db="EMBL/GenBank/DDBJ databases">
        <title>Lactobacillus sanfranciscensis Ah4 draft denome sequence.</title>
        <authorList>
            <person name="Zhang G."/>
        </authorList>
    </citation>
    <scope>NUCLEOTIDE SEQUENCE [LARGE SCALE GENOMIC DNA]</scope>
    <source>
        <strain evidence="2 3">Ah4</strain>
    </source>
</reference>
<evidence type="ECO:0008006" key="4">
    <source>
        <dbReference type="Google" id="ProtNLM"/>
    </source>
</evidence>
<feature type="transmembrane region" description="Helical" evidence="1">
    <location>
        <begin position="176"/>
        <end position="195"/>
    </location>
</feature>
<dbReference type="Proteomes" id="UP000313312">
    <property type="component" value="Unassembled WGS sequence"/>
</dbReference>
<feature type="transmembrane region" description="Helical" evidence="1">
    <location>
        <begin position="36"/>
        <end position="58"/>
    </location>
</feature>
<proteinExistence type="predicted"/>
<evidence type="ECO:0000313" key="2">
    <source>
        <dbReference type="EMBL" id="TNK90773.1"/>
    </source>
</evidence>
<evidence type="ECO:0000313" key="3">
    <source>
        <dbReference type="Proteomes" id="UP000313312"/>
    </source>
</evidence>
<comment type="caution">
    <text evidence="2">The sequence shown here is derived from an EMBL/GenBank/DDBJ whole genome shotgun (WGS) entry which is preliminary data.</text>
</comment>
<dbReference type="EMBL" id="QFCR01000004">
    <property type="protein sequence ID" value="TNK90773.1"/>
    <property type="molecule type" value="Genomic_DNA"/>
</dbReference>
<name>A0A5C4TJU6_FRUSA</name>
<sequence length="196" mass="21983">MLEIILNSIVSYISTNTDYILVLVLLIHAHHFKSPILIGDMIGTTILTVTPMTIAILLRAVPETWMLGFLGLFPIYFSLTSFFGKSNNNSLEEADNKSRFKLILHTVIITVAACGADNIAVYIPIFIRKSTFELVVAFCVMLTMAVIFFGLAVVISKDKRLEQFLNRYSKYLTGTIYMYLGISVLIQCGTISHFLK</sequence>
<protein>
    <recommendedName>
        <fullName evidence="4">Permease</fullName>
    </recommendedName>
</protein>
<keyword evidence="1" id="KW-0812">Transmembrane</keyword>
<feature type="transmembrane region" description="Helical" evidence="1">
    <location>
        <begin position="103"/>
        <end position="127"/>
    </location>
</feature>
<dbReference type="GeneID" id="93161193"/>
<feature type="transmembrane region" description="Helical" evidence="1">
    <location>
        <begin position="65"/>
        <end position="83"/>
    </location>
</feature>